<evidence type="ECO:0000313" key="3">
    <source>
        <dbReference type="Proteomes" id="UP000606044"/>
    </source>
</evidence>
<accession>A0A917CAY3</accession>
<dbReference type="Proteomes" id="UP000606044">
    <property type="component" value="Unassembled WGS sequence"/>
</dbReference>
<keyword evidence="3" id="KW-1185">Reference proteome</keyword>
<proteinExistence type="predicted"/>
<keyword evidence="1" id="KW-0732">Signal</keyword>
<organism evidence="2 3">
    <name type="scientific">Azorhizobium oxalatiphilum</name>
    <dbReference type="NCBI Taxonomy" id="980631"/>
    <lineage>
        <taxon>Bacteria</taxon>
        <taxon>Pseudomonadati</taxon>
        <taxon>Pseudomonadota</taxon>
        <taxon>Alphaproteobacteria</taxon>
        <taxon>Hyphomicrobiales</taxon>
        <taxon>Xanthobacteraceae</taxon>
        <taxon>Azorhizobium</taxon>
    </lineage>
</organism>
<comment type="caution">
    <text evidence="2">The sequence shown here is derived from an EMBL/GenBank/DDBJ whole genome shotgun (WGS) entry which is preliminary data.</text>
</comment>
<reference evidence="2" key="1">
    <citation type="journal article" date="2014" name="Int. J. Syst. Evol. Microbiol.">
        <title>Complete genome sequence of Corynebacterium casei LMG S-19264T (=DSM 44701T), isolated from a smear-ripened cheese.</title>
        <authorList>
            <consortium name="US DOE Joint Genome Institute (JGI-PGF)"/>
            <person name="Walter F."/>
            <person name="Albersmeier A."/>
            <person name="Kalinowski J."/>
            <person name="Ruckert C."/>
        </authorList>
    </citation>
    <scope>NUCLEOTIDE SEQUENCE</scope>
    <source>
        <strain evidence="2">CCM 7897</strain>
    </source>
</reference>
<name>A0A917CAY3_9HYPH</name>
<protein>
    <submittedName>
        <fullName evidence="2">Uncharacterized protein</fullName>
    </submittedName>
</protein>
<sequence length="217" mass="24479">MRRTKHFLPGHSLLRAALWPLCALAALMPLPGHAETPEWPCIQRKVVTLTAAQMWDGPDVEGLTGFQDDAEMGRLIRLLISRATPAEKASAALETWAGTQPETTRDEKLKLLFAGVLKSINEDRAAVISGIERFQRRQRELSQRIEAQGVTLGQLQAKNATDDKSRAELKAAEDRYKWDTRFFAERQDALPYACEIPVEIEQRAFQLARDIRGLMKD</sequence>
<dbReference type="AlphaFoldDB" id="A0A917CAY3"/>
<feature type="chain" id="PRO_5036857280" evidence="1">
    <location>
        <begin position="35"/>
        <end position="217"/>
    </location>
</feature>
<feature type="signal peptide" evidence="1">
    <location>
        <begin position="1"/>
        <end position="34"/>
    </location>
</feature>
<reference evidence="2" key="2">
    <citation type="submission" date="2020-09" db="EMBL/GenBank/DDBJ databases">
        <authorList>
            <person name="Sun Q."/>
            <person name="Sedlacek I."/>
        </authorList>
    </citation>
    <scope>NUCLEOTIDE SEQUENCE</scope>
    <source>
        <strain evidence="2">CCM 7897</strain>
    </source>
</reference>
<gene>
    <name evidence="2" type="ORF">GCM10007301_43650</name>
</gene>
<dbReference type="RefSeq" id="WP_188582528.1">
    <property type="nucleotide sequence ID" value="NZ_BMCT01000007.1"/>
</dbReference>
<evidence type="ECO:0000256" key="1">
    <source>
        <dbReference type="SAM" id="SignalP"/>
    </source>
</evidence>
<dbReference type="EMBL" id="BMCT01000007">
    <property type="protein sequence ID" value="GGF78906.1"/>
    <property type="molecule type" value="Genomic_DNA"/>
</dbReference>
<evidence type="ECO:0000313" key="2">
    <source>
        <dbReference type="EMBL" id="GGF78906.1"/>
    </source>
</evidence>